<proteinExistence type="predicted"/>
<feature type="chain" id="PRO_5036505678" evidence="1">
    <location>
        <begin position="24"/>
        <end position="99"/>
    </location>
</feature>
<reference evidence="2" key="1">
    <citation type="submission" date="2020-08" db="EMBL/GenBank/DDBJ databases">
        <title>Multicomponent nature underlies the extraordinary mechanical properties of spider dragline silk.</title>
        <authorList>
            <person name="Kono N."/>
            <person name="Nakamura H."/>
            <person name="Mori M."/>
            <person name="Yoshida Y."/>
            <person name="Ohtoshi R."/>
            <person name="Malay A.D."/>
            <person name="Moran D.A.P."/>
            <person name="Tomita M."/>
            <person name="Numata K."/>
            <person name="Arakawa K."/>
        </authorList>
    </citation>
    <scope>NUCLEOTIDE SEQUENCE</scope>
</reference>
<evidence type="ECO:0000313" key="2">
    <source>
        <dbReference type="EMBL" id="GFY37212.1"/>
    </source>
</evidence>
<comment type="caution">
    <text evidence="2">The sequence shown here is derived from an EMBL/GenBank/DDBJ whole genome shotgun (WGS) entry which is preliminary data.</text>
</comment>
<evidence type="ECO:0000256" key="1">
    <source>
        <dbReference type="SAM" id="SignalP"/>
    </source>
</evidence>
<organism evidence="2 3">
    <name type="scientific">Trichonephila inaurata madagascariensis</name>
    <dbReference type="NCBI Taxonomy" id="2747483"/>
    <lineage>
        <taxon>Eukaryota</taxon>
        <taxon>Metazoa</taxon>
        <taxon>Ecdysozoa</taxon>
        <taxon>Arthropoda</taxon>
        <taxon>Chelicerata</taxon>
        <taxon>Arachnida</taxon>
        <taxon>Araneae</taxon>
        <taxon>Araneomorphae</taxon>
        <taxon>Entelegynae</taxon>
        <taxon>Araneoidea</taxon>
        <taxon>Nephilidae</taxon>
        <taxon>Trichonephila</taxon>
        <taxon>Trichonephila inaurata</taxon>
    </lineage>
</organism>
<gene>
    <name evidence="2" type="primary">NCL1_54992</name>
    <name evidence="2" type="ORF">TNIN_271091</name>
</gene>
<dbReference type="EMBL" id="BMAV01000181">
    <property type="protein sequence ID" value="GFY37212.1"/>
    <property type="molecule type" value="Genomic_DNA"/>
</dbReference>
<keyword evidence="1" id="KW-0732">Signal</keyword>
<accession>A0A8X6WMK3</accession>
<dbReference type="Proteomes" id="UP000886998">
    <property type="component" value="Unassembled WGS sequence"/>
</dbReference>
<dbReference type="AlphaFoldDB" id="A0A8X6WMK3"/>
<protein>
    <submittedName>
        <fullName evidence="2">Uncharacterized protein</fullName>
    </submittedName>
</protein>
<evidence type="ECO:0000313" key="3">
    <source>
        <dbReference type="Proteomes" id="UP000886998"/>
    </source>
</evidence>
<sequence length="99" mass="11403">MNSVIIWCFLITVLISSMSISSSGDLQGRHLFIEKRSAAQEFPHQIPDTTIRRIKKQFSKGISVRFCNIFNCGCTPPAGQICCENFKYDFLRKRCRRLV</sequence>
<dbReference type="OrthoDB" id="6441552at2759"/>
<feature type="signal peptide" evidence="1">
    <location>
        <begin position="1"/>
        <end position="23"/>
    </location>
</feature>
<name>A0A8X6WMK3_9ARAC</name>
<keyword evidence="3" id="KW-1185">Reference proteome</keyword>